<evidence type="ECO:0000256" key="1">
    <source>
        <dbReference type="SAM" id="MobiDB-lite"/>
    </source>
</evidence>
<comment type="caution">
    <text evidence="2">The sequence shown here is derived from an EMBL/GenBank/DDBJ whole genome shotgun (WGS) entry which is preliminary data.</text>
</comment>
<dbReference type="InterPro" id="IPR053137">
    <property type="entry name" value="NLR-like"/>
</dbReference>
<name>A0ABR9HZH7_9PSEU</name>
<dbReference type="PANTHER" id="PTHR46082:SF6">
    <property type="entry name" value="AAA+ ATPASE DOMAIN-CONTAINING PROTEIN-RELATED"/>
    <property type="match status" value="1"/>
</dbReference>
<accession>A0ABR9HZH7</accession>
<dbReference type="Gene3D" id="1.25.40.10">
    <property type="entry name" value="Tetratricopeptide repeat domain"/>
    <property type="match status" value="1"/>
</dbReference>
<reference evidence="2 3" key="1">
    <citation type="submission" date="2020-10" db="EMBL/GenBank/DDBJ databases">
        <title>Sequencing the genomes of 1000 actinobacteria strains.</title>
        <authorList>
            <person name="Klenk H.-P."/>
        </authorList>
    </citation>
    <scope>NUCLEOTIDE SEQUENCE [LARGE SCALE GENOMIC DNA]</scope>
    <source>
        <strain evidence="2 3">DSM 44653</strain>
    </source>
</reference>
<gene>
    <name evidence="2" type="ORF">H4696_003414</name>
</gene>
<proteinExistence type="predicted"/>
<dbReference type="RefSeq" id="WP_086857897.1">
    <property type="nucleotide sequence ID" value="NZ_JADBEG010000001.1"/>
</dbReference>
<dbReference type="InterPro" id="IPR011990">
    <property type="entry name" value="TPR-like_helical_dom_sf"/>
</dbReference>
<dbReference type="Proteomes" id="UP000631670">
    <property type="component" value="Unassembled WGS sequence"/>
</dbReference>
<dbReference type="Pfam" id="PF13374">
    <property type="entry name" value="TPR_10"/>
    <property type="match status" value="1"/>
</dbReference>
<sequence length="161" mass="17407">MVLPHARALLERTTPNTDTTQTSRLFNELGLYLAGQGDLRTAIGYLTRAGDRYQPLFGPDHPNTLTARNNLAGAYDLAGDLGRAIPLSEATFADRERVLGPDHPDTLVSRNNLAYAYQAAGDSGRAIPLYEATLTDSERVLGADHPTTRTIRSSLDGVRSA</sequence>
<dbReference type="SUPFAM" id="SSF48452">
    <property type="entry name" value="TPR-like"/>
    <property type="match status" value="1"/>
</dbReference>
<evidence type="ECO:0000313" key="3">
    <source>
        <dbReference type="Proteomes" id="UP000631670"/>
    </source>
</evidence>
<feature type="region of interest" description="Disordered" evidence="1">
    <location>
        <begin position="1"/>
        <end position="20"/>
    </location>
</feature>
<dbReference type="Pfam" id="PF13424">
    <property type="entry name" value="TPR_12"/>
    <property type="match status" value="1"/>
</dbReference>
<keyword evidence="3" id="KW-1185">Reference proteome</keyword>
<dbReference type="PANTHER" id="PTHR46082">
    <property type="entry name" value="ATP/GTP-BINDING PROTEIN-RELATED"/>
    <property type="match status" value="1"/>
</dbReference>
<evidence type="ECO:0000313" key="2">
    <source>
        <dbReference type="EMBL" id="MBE1496314.1"/>
    </source>
</evidence>
<organism evidence="2 3">
    <name type="scientific">Amycolatopsis lexingtonensis</name>
    <dbReference type="NCBI Taxonomy" id="218822"/>
    <lineage>
        <taxon>Bacteria</taxon>
        <taxon>Bacillati</taxon>
        <taxon>Actinomycetota</taxon>
        <taxon>Actinomycetes</taxon>
        <taxon>Pseudonocardiales</taxon>
        <taxon>Pseudonocardiaceae</taxon>
        <taxon>Amycolatopsis</taxon>
    </lineage>
</organism>
<dbReference type="EMBL" id="JADBEG010000001">
    <property type="protein sequence ID" value="MBE1496314.1"/>
    <property type="molecule type" value="Genomic_DNA"/>
</dbReference>
<protein>
    <submittedName>
        <fullName evidence="2">Tetratricopeptide (TPR) repeat protein</fullName>
    </submittedName>
</protein>